<feature type="region of interest" description="Disordered" evidence="1">
    <location>
        <begin position="1"/>
        <end position="83"/>
    </location>
</feature>
<gene>
    <name evidence="2" type="ORF">CGOC_LOCUS4336</name>
</gene>
<dbReference type="AlphaFoldDB" id="A0A3P6RQZ5"/>
<reference evidence="2 3" key="1">
    <citation type="submission" date="2018-11" db="EMBL/GenBank/DDBJ databases">
        <authorList>
            <consortium name="Pathogen Informatics"/>
        </authorList>
    </citation>
    <scope>NUCLEOTIDE SEQUENCE [LARGE SCALE GENOMIC DNA]</scope>
</reference>
<feature type="compositionally biased region" description="Basic and acidic residues" evidence="1">
    <location>
        <begin position="1"/>
        <end position="69"/>
    </location>
</feature>
<feature type="compositionally biased region" description="Basic and acidic residues" evidence="1">
    <location>
        <begin position="119"/>
        <end position="131"/>
    </location>
</feature>
<dbReference type="EMBL" id="UYRV01011887">
    <property type="protein sequence ID" value="VDK58483.1"/>
    <property type="molecule type" value="Genomic_DNA"/>
</dbReference>
<dbReference type="Proteomes" id="UP000271889">
    <property type="component" value="Unassembled WGS sequence"/>
</dbReference>
<evidence type="ECO:0000256" key="1">
    <source>
        <dbReference type="SAM" id="MobiDB-lite"/>
    </source>
</evidence>
<feature type="compositionally biased region" description="Polar residues" evidence="1">
    <location>
        <begin position="70"/>
        <end position="79"/>
    </location>
</feature>
<evidence type="ECO:0000313" key="2">
    <source>
        <dbReference type="EMBL" id="VDK58483.1"/>
    </source>
</evidence>
<keyword evidence="3" id="KW-1185">Reference proteome</keyword>
<feature type="region of interest" description="Disordered" evidence="1">
    <location>
        <begin position="100"/>
        <end position="139"/>
    </location>
</feature>
<name>A0A3P6RQZ5_CYLGO</name>
<organism evidence="2 3">
    <name type="scientific">Cylicostephanus goldi</name>
    <name type="common">Nematode worm</name>
    <dbReference type="NCBI Taxonomy" id="71465"/>
    <lineage>
        <taxon>Eukaryota</taxon>
        <taxon>Metazoa</taxon>
        <taxon>Ecdysozoa</taxon>
        <taxon>Nematoda</taxon>
        <taxon>Chromadorea</taxon>
        <taxon>Rhabditida</taxon>
        <taxon>Rhabditina</taxon>
        <taxon>Rhabditomorpha</taxon>
        <taxon>Strongyloidea</taxon>
        <taxon>Strongylidae</taxon>
        <taxon>Cylicostephanus</taxon>
    </lineage>
</organism>
<accession>A0A3P6RQZ5</accession>
<sequence length="209" mass="23632">MDTPPPEEKVKELVYDPDKASHNENETDGRLSEERPSKLVYDPEKISHTDNDVDGRFSEEHPSTSRSEDTASQASSETEYATPVVEAAPLTVIVEEKTIEVTEEQSRSPSIIEETLPYSEHELGEEKKEDANSTSSLSEEEIMVVSPHAQSKCLLSFFGKSFFFQNKRRRKIYSGSLCAEILLSNGNFVLMVDYRAVRENTLSRFLSLF</sequence>
<proteinExistence type="predicted"/>
<evidence type="ECO:0000313" key="3">
    <source>
        <dbReference type="Proteomes" id="UP000271889"/>
    </source>
</evidence>
<protein>
    <submittedName>
        <fullName evidence="2">Uncharacterized protein</fullName>
    </submittedName>
</protein>